<evidence type="ECO:0000313" key="3">
    <source>
        <dbReference type="EMBL" id="KAA3472025.1"/>
    </source>
</evidence>
<dbReference type="SUPFAM" id="SSF56219">
    <property type="entry name" value="DNase I-like"/>
    <property type="match status" value="1"/>
</dbReference>
<proteinExistence type="predicted"/>
<feature type="domain" description="CCHC-type" evidence="2">
    <location>
        <begin position="18"/>
        <end position="32"/>
    </location>
</feature>
<keyword evidence="1" id="KW-0862">Zinc</keyword>
<dbReference type="OrthoDB" id="1932741at2759"/>
<evidence type="ECO:0000259" key="2">
    <source>
        <dbReference type="PROSITE" id="PS50158"/>
    </source>
</evidence>
<keyword evidence="3" id="KW-0548">Nucleotidyltransferase</keyword>
<keyword evidence="3" id="KW-0695">RNA-directed DNA polymerase</keyword>
<dbReference type="Pfam" id="PF03372">
    <property type="entry name" value="Exo_endo_phos"/>
    <property type="match status" value="1"/>
</dbReference>
<keyword evidence="3" id="KW-0808">Transferase</keyword>
<dbReference type="AlphaFoldDB" id="A0A5B6VSS8"/>
<dbReference type="InterPro" id="IPR005135">
    <property type="entry name" value="Endo/exonuclease/phosphatase"/>
</dbReference>
<keyword evidence="1" id="KW-0479">Metal-binding</keyword>
<dbReference type="PROSITE" id="PS50158">
    <property type="entry name" value="ZF_CCHC"/>
    <property type="match status" value="1"/>
</dbReference>
<dbReference type="Gene3D" id="3.60.10.10">
    <property type="entry name" value="Endonuclease/exonuclease/phosphatase"/>
    <property type="match status" value="1"/>
</dbReference>
<comment type="caution">
    <text evidence="3">The sequence shown here is derived from an EMBL/GenBank/DDBJ whole genome shotgun (WGS) entry which is preliminary data.</text>
</comment>
<reference evidence="3" key="1">
    <citation type="submission" date="2019-08" db="EMBL/GenBank/DDBJ databases">
        <authorList>
            <person name="Liu F."/>
        </authorList>
    </citation>
    <scope>NUCLEOTIDE SEQUENCE [LARGE SCALE GENOMIC DNA]</scope>
    <source>
        <strain evidence="3">PA1801</strain>
        <tissue evidence="3">Leaf</tissue>
    </source>
</reference>
<gene>
    <name evidence="3" type="ORF">EPI10_022535</name>
</gene>
<sequence>MVDGTVQQVEYGALPTVCFSCGKYGHVKELCPTVVVDQTREETANVVVEAQGGAGGSSDADQRLEFGRWMLVERKARRGQRAHQASGAEKSGIFSSGSRFSALNQAEDLGRDLGVATDVFSQEIVREKGVVGDGGFKFTVNRGVKNNLGPILEAGRGNASGQGALLEPAKEISLGSMGVTDLGQNSNFSLDKYLGKRLMDLANKGKSDEGKNFKLNTDVISRKFLTHLKQASSNRQKRKDLWDALRSSIPSSHIPWIVIGDFNAILSSSEKFGGITNGGRCPQFGDFVEKAELHDLGFRGPPFTWHRGALFERLDRVLDLAVMPKQSVRYYEDIIVTGGDGKREKVRVLV</sequence>
<name>A0A5B6VSS8_9ROSI</name>
<protein>
    <submittedName>
        <fullName evidence="3">Reverse transcriptase</fullName>
    </submittedName>
</protein>
<organism evidence="3 4">
    <name type="scientific">Gossypium australe</name>
    <dbReference type="NCBI Taxonomy" id="47621"/>
    <lineage>
        <taxon>Eukaryota</taxon>
        <taxon>Viridiplantae</taxon>
        <taxon>Streptophyta</taxon>
        <taxon>Embryophyta</taxon>
        <taxon>Tracheophyta</taxon>
        <taxon>Spermatophyta</taxon>
        <taxon>Magnoliopsida</taxon>
        <taxon>eudicotyledons</taxon>
        <taxon>Gunneridae</taxon>
        <taxon>Pentapetalae</taxon>
        <taxon>rosids</taxon>
        <taxon>malvids</taxon>
        <taxon>Malvales</taxon>
        <taxon>Malvaceae</taxon>
        <taxon>Malvoideae</taxon>
        <taxon>Gossypium</taxon>
    </lineage>
</organism>
<keyword evidence="1" id="KW-0863">Zinc-finger</keyword>
<dbReference type="InterPro" id="IPR036691">
    <property type="entry name" value="Endo/exonu/phosph_ase_sf"/>
</dbReference>
<keyword evidence="4" id="KW-1185">Reference proteome</keyword>
<dbReference type="GO" id="GO:0003964">
    <property type="term" value="F:RNA-directed DNA polymerase activity"/>
    <property type="evidence" value="ECO:0007669"/>
    <property type="project" value="UniProtKB-KW"/>
</dbReference>
<dbReference type="EMBL" id="SMMG02000005">
    <property type="protein sequence ID" value="KAA3472025.1"/>
    <property type="molecule type" value="Genomic_DNA"/>
</dbReference>
<dbReference type="GO" id="GO:0008270">
    <property type="term" value="F:zinc ion binding"/>
    <property type="evidence" value="ECO:0007669"/>
    <property type="project" value="UniProtKB-KW"/>
</dbReference>
<dbReference type="InterPro" id="IPR001878">
    <property type="entry name" value="Znf_CCHC"/>
</dbReference>
<dbReference type="GO" id="GO:0003676">
    <property type="term" value="F:nucleic acid binding"/>
    <property type="evidence" value="ECO:0007669"/>
    <property type="project" value="InterPro"/>
</dbReference>
<evidence type="ECO:0000256" key="1">
    <source>
        <dbReference type="PROSITE-ProRule" id="PRU00047"/>
    </source>
</evidence>
<evidence type="ECO:0000313" key="4">
    <source>
        <dbReference type="Proteomes" id="UP000325315"/>
    </source>
</evidence>
<dbReference type="Proteomes" id="UP000325315">
    <property type="component" value="Unassembled WGS sequence"/>
</dbReference>
<accession>A0A5B6VSS8</accession>